<evidence type="ECO:0000256" key="2">
    <source>
        <dbReference type="HAMAP-Rule" id="MF_00003"/>
    </source>
</evidence>
<evidence type="ECO:0000256" key="1">
    <source>
        <dbReference type="ARBA" id="ARBA00022517"/>
    </source>
</evidence>
<geneLocation type="plasmid" evidence="3 4">
    <name>13</name>
</geneLocation>
<comment type="subunit">
    <text evidence="2">Monomer. Binds 30S ribosomal subunits, but not 50S ribosomal subunits or 70S ribosomes.</text>
</comment>
<dbReference type="InterPro" id="IPR023799">
    <property type="entry name" value="RbfA_dom_sf"/>
</dbReference>
<keyword evidence="2" id="KW-0963">Cytoplasm</keyword>
<dbReference type="InterPro" id="IPR000238">
    <property type="entry name" value="RbfA"/>
</dbReference>
<organism evidence="3 4">
    <name type="scientific">Mycoplasmopsis cynos</name>
    <dbReference type="NCBI Taxonomy" id="171284"/>
    <lineage>
        <taxon>Bacteria</taxon>
        <taxon>Bacillati</taxon>
        <taxon>Mycoplasmatota</taxon>
        <taxon>Mycoplasmoidales</taxon>
        <taxon>Metamycoplasmataceae</taxon>
        <taxon>Mycoplasmopsis</taxon>
    </lineage>
</organism>
<comment type="function">
    <text evidence="2">One of several proteins that assist in the late maturation steps of the functional core of the 30S ribosomal subunit. Associates with free 30S ribosomal subunits (but not with 30S subunits that are part of 70S ribosomes or polysomes). Required for efficient processing of 16S rRNA. May interact with the 5'-terminal helix region of 16S rRNA.</text>
</comment>
<dbReference type="GO" id="GO:0030490">
    <property type="term" value="P:maturation of SSU-rRNA"/>
    <property type="evidence" value="ECO:0007669"/>
    <property type="project" value="UniProtKB-UniRule"/>
</dbReference>
<dbReference type="NCBIfam" id="TIGR00082">
    <property type="entry name" value="rbfA"/>
    <property type="match status" value="1"/>
</dbReference>
<sequence length="117" mass="13515">MYNIVMNQISLRKKENQVQHLVASILMHDITNVNIQEPVVMDVKLSSDLSYLKVFVTLSGNEQKGIIALNNSALYVRKILAKSLDWRKVPEVKFYLDEVTENGSRIDQILREIQNQK</sequence>
<dbReference type="PANTHER" id="PTHR33515:SF1">
    <property type="entry name" value="RIBOSOME-BINDING FACTOR A, CHLOROPLASTIC-RELATED"/>
    <property type="match status" value="1"/>
</dbReference>
<evidence type="ECO:0000313" key="3">
    <source>
        <dbReference type="EMBL" id="VEU64649.1"/>
    </source>
</evidence>
<dbReference type="InterPro" id="IPR020053">
    <property type="entry name" value="Ribosome-bd_factorA_CS"/>
</dbReference>
<accession>A0A449AI50</accession>
<dbReference type="InterPro" id="IPR015946">
    <property type="entry name" value="KH_dom-like_a/b"/>
</dbReference>
<dbReference type="GO" id="GO:0005829">
    <property type="term" value="C:cytosol"/>
    <property type="evidence" value="ECO:0007669"/>
    <property type="project" value="TreeGrafter"/>
</dbReference>
<keyword evidence="1 2" id="KW-0690">Ribosome biogenesis</keyword>
<reference evidence="3 4" key="1">
    <citation type="submission" date="2019-01" db="EMBL/GenBank/DDBJ databases">
        <authorList>
            <consortium name="Pathogen Informatics"/>
        </authorList>
    </citation>
    <scope>NUCLEOTIDE SEQUENCE [LARGE SCALE GENOMIC DNA]</scope>
    <source>
        <strain evidence="3 4">NCTC10142</strain>
        <plasmid evidence="4">13</plasmid>
    </source>
</reference>
<protein>
    <recommendedName>
        <fullName evidence="2">Ribosome-binding factor A</fullName>
    </recommendedName>
</protein>
<dbReference type="PANTHER" id="PTHR33515">
    <property type="entry name" value="RIBOSOME-BINDING FACTOR A, CHLOROPLASTIC-RELATED"/>
    <property type="match status" value="1"/>
</dbReference>
<name>A0A449AI50_9BACT</name>
<dbReference type="Gene3D" id="3.30.300.20">
    <property type="match status" value="1"/>
</dbReference>
<keyword evidence="3" id="KW-0614">Plasmid</keyword>
<dbReference type="OMA" id="IYIDCLI"/>
<proteinExistence type="inferred from homology"/>
<dbReference type="Pfam" id="PF02033">
    <property type="entry name" value="RBFA"/>
    <property type="match status" value="1"/>
</dbReference>
<dbReference type="EMBL" id="LR214986">
    <property type="protein sequence ID" value="VEU64649.1"/>
    <property type="molecule type" value="Genomic_DNA"/>
</dbReference>
<dbReference type="AlphaFoldDB" id="A0A449AI50"/>
<dbReference type="Proteomes" id="UP000289506">
    <property type="component" value="Plasmid 13"/>
</dbReference>
<evidence type="ECO:0000313" key="4">
    <source>
        <dbReference type="Proteomes" id="UP000289506"/>
    </source>
</evidence>
<dbReference type="SUPFAM" id="SSF89919">
    <property type="entry name" value="Ribosome-binding factor A, RbfA"/>
    <property type="match status" value="1"/>
</dbReference>
<comment type="subcellular location">
    <subcellularLocation>
        <location evidence="2">Cytoplasm</location>
    </subcellularLocation>
</comment>
<dbReference type="PROSITE" id="PS01319">
    <property type="entry name" value="RBFA"/>
    <property type="match status" value="1"/>
</dbReference>
<comment type="similarity">
    <text evidence="2">Belongs to the RbfA family.</text>
</comment>
<gene>
    <name evidence="3" type="primary">MCYN0307</name>
    <name evidence="2" type="synonym">rbfA</name>
    <name evidence="3" type="ORF">NCTC10142_00405</name>
</gene>
<dbReference type="GO" id="GO:0043024">
    <property type="term" value="F:ribosomal small subunit binding"/>
    <property type="evidence" value="ECO:0007669"/>
    <property type="project" value="TreeGrafter"/>
</dbReference>
<dbReference type="HAMAP" id="MF_00003">
    <property type="entry name" value="RbfA"/>
    <property type="match status" value="1"/>
</dbReference>